<comment type="caution">
    <text evidence="1">The sequence shown here is derived from an EMBL/GenBank/DDBJ whole genome shotgun (WGS) entry which is preliminary data.</text>
</comment>
<evidence type="ECO:0000313" key="1">
    <source>
        <dbReference type="EMBL" id="KAJ8491206.1"/>
    </source>
</evidence>
<accession>A0AAV8R8K7</accession>
<dbReference type="EMBL" id="JAQQAF010000004">
    <property type="protein sequence ID" value="KAJ8491206.1"/>
    <property type="molecule type" value="Genomic_DNA"/>
</dbReference>
<evidence type="ECO:0000313" key="2">
    <source>
        <dbReference type="Proteomes" id="UP001222027"/>
    </source>
</evidence>
<gene>
    <name evidence="1" type="ORF">OPV22_012927</name>
</gene>
<proteinExistence type="predicted"/>
<keyword evidence="2" id="KW-1185">Reference proteome</keyword>
<reference evidence="1 2" key="1">
    <citation type="submission" date="2022-12" db="EMBL/GenBank/DDBJ databases">
        <title>Chromosome-scale assembly of the Ensete ventricosum genome.</title>
        <authorList>
            <person name="Dussert Y."/>
            <person name="Stocks J."/>
            <person name="Wendawek A."/>
            <person name="Woldeyes F."/>
            <person name="Nichols R.A."/>
            <person name="Borrell J.S."/>
        </authorList>
    </citation>
    <scope>NUCLEOTIDE SEQUENCE [LARGE SCALE GENOMIC DNA]</scope>
    <source>
        <strain evidence="2">cv. Maze</strain>
        <tissue evidence="1">Seeds</tissue>
    </source>
</reference>
<dbReference type="AlphaFoldDB" id="A0AAV8R8K7"/>
<organism evidence="1 2">
    <name type="scientific">Ensete ventricosum</name>
    <name type="common">Abyssinian banana</name>
    <name type="synonym">Musa ensete</name>
    <dbReference type="NCBI Taxonomy" id="4639"/>
    <lineage>
        <taxon>Eukaryota</taxon>
        <taxon>Viridiplantae</taxon>
        <taxon>Streptophyta</taxon>
        <taxon>Embryophyta</taxon>
        <taxon>Tracheophyta</taxon>
        <taxon>Spermatophyta</taxon>
        <taxon>Magnoliopsida</taxon>
        <taxon>Liliopsida</taxon>
        <taxon>Zingiberales</taxon>
        <taxon>Musaceae</taxon>
        <taxon>Ensete</taxon>
    </lineage>
</organism>
<dbReference type="Proteomes" id="UP001222027">
    <property type="component" value="Unassembled WGS sequence"/>
</dbReference>
<name>A0AAV8R8K7_ENSVE</name>
<sequence>MLDTLRRYSTCDAASSLVVWPILLDIKSLRSYIPQSDNLKLQITGAAFILFPFSRTICLFIVKVKDYDV</sequence>
<protein>
    <submittedName>
        <fullName evidence="1">Uncharacterized protein</fullName>
    </submittedName>
</protein>